<evidence type="ECO:0000313" key="12">
    <source>
        <dbReference type="EMBL" id="KAK3600096.1"/>
    </source>
</evidence>
<evidence type="ECO:0000313" key="13">
    <source>
        <dbReference type="Proteomes" id="UP001195483"/>
    </source>
</evidence>
<organism evidence="12 13">
    <name type="scientific">Potamilus streckersoni</name>
    <dbReference type="NCBI Taxonomy" id="2493646"/>
    <lineage>
        <taxon>Eukaryota</taxon>
        <taxon>Metazoa</taxon>
        <taxon>Spiralia</taxon>
        <taxon>Lophotrochozoa</taxon>
        <taxon>Mollusca</taxon>
        <taxon>Bivalvia</taxon>
        <taxon>Autobranchia</taxon>
        <taxon>Heteroconchia</taxon>
        <taxon>Palaeoheterodonta</taxon>
        <taxon>Unionida</taxon>
        <taxon>Unionoidea</taxon>
        <taxon>Unionidae</taxon>
        <taxon>Ambleminae</taxon>
        <taxon>Lampsilini</taxon>
        <taxon>Potamilus</taxon>
    </lineage>
</organism>
<reference evidence="12" key="2">
    <citation type="journal article" date="2021" name="Genome Biol. Evol.">
        <title>Developing a high-quality reference genome for a parasitic bivalve with doubly uniparental inheritance (Bivalvia: Unionida).</title>
        <authorList>
            <person name="Smith C.H."/>
        </authorList>
    </citation>
    <scope>NUCLEOTIDE SEQUENCE</scope>
    <source>
        <strain evidence="12">CHS0354</strain>
        <tissue evidence="12">Mantle</tissue>
    </source>
</reference>
<evidence type="ECO:0000256" key="2">
    <source>
        <dbReference type="ARBA" id="ARBA00009634"/>
    </source>
</evidence>
<keyword evidence="8" id="KW-1015">Disulfide bond</keyword>
<evidence type="ECO:0000256" key="9">
    <source>
        <dbReference type="SAM" id="Phobius"/>
    </source>
</evidence>
<accession>A0AAE0SXV0</accession>
<keyword evidence="4" id="KW-0964">Secreted</keyword>
<sequence>MACKLKPRRWTNVTVIMASVLQVVLPNRMCPPSCGCSYVEKELRRHLDVRCFVPQLEELDLSPLRSVTEPYSLYVHCSSYATSELKNYALSALHSCTDLSLHSCRIYFFQRYALYGLSALKGLYVEGANDISMGVQTFTSNPYLQSLSIVNSRLLHLPEICDLQMLKNVNMSGNGLLKVSNSGLVCMDSTKILNLEIIDLSRNKLKDITNLIEQTRFPKLEAFYLSGNQIRFDDANESLANIGNLQTLDLSSNLIDSLPADFIKDNLNIADLDLSNNCLQRIPRNFFANSQKLLRLNLRRCCLDSNLLPELVPVKKLTHLYLSQNNMGIIQQSGAKALKANADLLVLELSFNLIESFPESALQSLEQLVELYLDGNLLRSISKNLFYGLKYLTRLDLQSNQIETIHFEALTSLGSLTHLNLSSNYIKDLPAFYNLSSLLYLDASSNYVNSLFKDTFYGLINIRSISLQKNNIKFLTEDIFNPCPKLEALDLSKNQIEFIEAKTFRDLLLKKLYLDHNLIREIGKTFMFMPTLVELYLSYNWISDSIHNDMFPQTLEILDISHNKINSVRQHAFNGMDRLRTVNLVSNDLQTLAEASVAVSTGRFLQTNFYIEGNPWQCDCEILWLRRWSPPPQGPLIPDLNSTWCTGAYHYPTAPLRKIPEDKFLCQYRKMCNVSCVCCGYISCLCEYECPDECTCSRSKDWSSEHYIVCSNSNVTTIKRNLPKIATDLDLSRNNITTIESLNFIELSYLRHLDLSRNIISVLQSRSFVGLKSLQVLSLYNNTIECIEKGVFSSLETVREVLLQNNMISYIEDGAFDGMKSLNLLNLANNALQKVDNYISHLMFSIPRLFLHDNSWICDCLLYHSLKHMPAAFVNITSDKTLESDISCTLLRNESTVHTSLVSFGSSCPKNVIDVIKGISNNLVSPKQEGPAQTKDHYSVVTTNLTDSDVPDLVETTIRDTSTIFGDLNIGLLFPALLAAIIIILIIFVICRRNFVKVWLYARFKCNVSQNDFVEDNNRYFDAFVAYSPKDEIFVIRELALRLERGRPSYKLVVQHRDIQKNASMQGFIQHNIKSSKRTIMIVSSDCIKNEPWFRYVSKYAMEDSPDRIIIVVLGKLNETELAQPLKSLLRSRQCIHQDDTWFWEKLNYCMPEQHSSSSKSKGTLTETQPYAASDLSAMNYVMMDNEAYEEPLSVSSRPLPSVIEYAGTSLACSLESDFKSCSEGSNVYEEIAEFKIKPDSSCQDTLETKADYITNTL</sequence>
<dbReference type="Pfam" id="PF13855">
    <property type="entry name" value="LRR_8"/>
    <property type="match status" value="5"/>
</dbReference>
<keyword evidence="3" id="KW-0217">Developmental protein</keyword>
<dbReference type="Pfam" id="PF13676">
    <property type="entry name" value="TIR_2"/>
    <property type="match status" value="1"/>
</dbReference>
<evidence type="ECO:0000256" key="7">
    <source>
        <dbReference type="ARBA" id="ARBA00022737"/>
    </source>
</evidence>
<dbReference type="PANTHER" id="PTHR45712:SF22">
    <property type="entry name" value="INSULIN-LIKE GROWTH FACTOR-BINDING PROTEIN COMPLEX ACID LABILE SUBUNIT"/>
    <property type="match status" value="1"/>
</dbReference>
<dbReference type="SUPFAM" id="SSF52047">
    <property type="entry name" value="RNI-like"/>
    <property type="match status" value="1"/>
</dbReference>
<dbReference type="PROSITE" id="PS51450">
    <property type="entry name" value="LRR"/>
    <property type="match status" value="5"/>
</dbReference>
<dbReference type="InterPro" id="IPR003591">
    <property type="entry name" value="Leu-rich_rpt_typical-subtyp"/>
</dbReference>
<evidence type="ECO:0000256" key="10">
    <source>
        <dbReference type="SAM" id="SignalP"/>
    </source>
</evidence>
<evidence type="ECO:0000256" key="5">
    <source>
        <dbReference type="ARBA" id="ARBA00022614"/>
    </source>
</evidence>
<dbReference type="SMART" id="SM00365">
    <property type="entry name" value="LRR_SD22"/>
    <property type="match status" value="10"/>
</dbReference>
<evidence type="ECO:0000256" key="8">
    <source>
        <dbReference type="ARBA" id="ARBA00023157"/>
    </source>
</evidence>
<dbReference type="PANTHER" id="PTHR45712">
    <property type="entry name" value="AGAP008170-PA"/>
    <property type="match status" value="1"/>
</dbReference>
<comment type="caution">
    <text evidence="12">The sequence shown here is derived from an EMBL/GenBank/DDBJ whole genome shotgun (WGS) entry which is preliminary data.</text>
</comment>
<keyword evidence="9" id="KW-0472">Membrane</keyword>
<feature type="transmembrane region" description="Helical" evidence="9">
    <location>
        <begin position="972"/>
        <end position="991"/>
    </location>
</feature>
<dbReference type="SMART" id="SM00255">
    <property type="entry name" value="TIR"/>
    <property type="match status" value="1"/>
</dbReference>
<dbReference type="GO" id="GO:0016020">
    <property type="term" value="C:membrane"/>
    <property type="evidence" value="ECO:0007669"/>
    <property type="project" value="UniProtKB-SubCell"/>
</dbReference>
<evidence type="ECO:0000256" key="6">
    <source>
        <dbReference type="ARBA" id="ARBA00022729"/>
    </source>
</evidence>
<feature type="signal peptide" evidence="10">
    <location>
        <begin position="1"/>
        <end position="26"/>
    </location>
</feature>
<keyword evidence="6 10" id="KW-0732">Signal</keyword>
<keyword evidence="5" id="KW-0433">Leucine-rich repeat</keyword>
<dbReference type="Gene3D" id="3.40.50.10140">
    <property type="entry name" value="Toll/interleukin-1 receptor homology (TIR) domain"/>
    <property type="match status" value="1"/>
</dbReference>
<dbReference type="AlphaFoldDB" id="A0AAE0SXV0"/>
<dbReference type="InterPro" id="IPR001611">
    <property type="entry name" value="Leu-rich_rpt"/>
</dbReference>
<dbReference type="GO" id="GO:0005615">
    <property type="term" value="C:extracellular space"/>
    <property type="evidence" value="ECO:0007669"/>
    <property type="project" value="TreeGrafter"/>
</dbReference>
<dbReference type="GO" id="GO:0007165">
    <property type="term" value="P:signal transduction"/>
    <property type="evidence" value="ECO:0007669"/>
    <property type="project" value="InterPro"/>
</dbReference>
<comment type="subcellular location">
    <subcellularLocation>
        <location evidence="1">Secreted</location>
    </subcellularLocation>
</comment>
<proteinExistence type="inferred from homology"/>
<evidence type="ECO:0000256" key="4">
    <source>
        <dbReference type="ARBA" id="ARBA00022525"/>
    </source>
</evidence>
<evidence type="ECO:0000256" key="1">
    <source>
        <dbReference type="ARBA" id="ARBA00004613"/>
    </source>
</evidence>
<comment type="similarity">
    <text evidence="2">Belongs to the Toll-like receptor family.</text>
</comment>
<keyword evidence="9" id="KW-0812">Transmembrane</keyword>
<dbReference type="FunFam" id="3.80.10.10:FF:000002">
    <property type="entry name" value="Slit guidance ligand 2"/>
    <property type="match status" value="1"/>
</dbReference>
<reference evidence="12" key="3">
    <citation type="submission" date="2023-05" db="EMBL/GenBank/DDBJ databases">
        <authorList>
            <person name="Smith C.H."/>
        </authorList>
    </citation>
    <scope>NUCLEOTIDE SEQUENCE</scope>
    <source>
        <strain evidence="12">CHS0354</strain>
        <tissue evidence="12">Mantle</tissue>
    </source>
</reference>
<protein>
    <recommendedName>
        <fullName evidence="11">TIR domain-containing protein</fullName>
    </recommendedName>
</protein>
<name>A0AAE0SXV0_9BIVA</name>
<reference evidence="12" key="1">
    <citation type="journal article" date="2021" name="Genome Biol. Evol.">
        <title>A High-Quality Reference Genome for a Parasitic Bivalve with Doubly Uniparental Inheritance (Bivalvia: Unionida).</title>
        <authorList>
            <person name="Smith C.H."/>
        </authorList>
    </citation>
    <scope>NUCLEOTIDE SEQUENCE</scope>
    <source>
        <strain evidence="12">CHS0354</strain>
    </source>
</reference>
<dbReference type="InterPro" id="IPR032675">
    <property type="entry name" value="LRR_dom_sf"/>
</dbReference>
<keyword evidence="9" id="KW-1133">Transmembrane helix</keyword>
<dbReference type="InterPro" id="IPR050333">
    <property type="entry name" value="SLRP"/>
</dbReference>
<evidence type="ECO:0000256" key="3">
    <source>
        <dbReference type="ARBA" id="ARBA00022473"/>
    </source>
</evidence>
<keyword evidence="13" id="KW-1185">Reference proteome</keyword>
<gene>
    <name evidence="12" type="ORF">CHS0354_009108</name>
</gene>
<evidence type="ECO:0000259" key="11">
    <source>
        <dbReference type="PROSITE" id="PS50104"/>
    </source>
</evidence>
<dbReference type="SUPFAM" id="SSF52200">
    <property type="entry name" value="Toll/Interleukin receptor TIR domain"/>
    <property type="match status" value="1"/>
</dbReference>
<keyword evidence="7" id="KW-0677">Repeat</keyword>
<dbReference type="Gene3D" id="3.80.10.10">
    <property type="entry name" value="Ribonuclease Inhibitor"/>
    <property type="match status" value="4"/>
</dbReference>
<feature type="domain" description="TIR" evidence="11">
    <location>
        <begin position="1019"/>
        <end position="1151"/>
    </location>
</feature>
<dbReference type="PROSITE" id="PS50104">
    <property type="entry name" value="TIR"/>
    <property type="match status" value="1"/>
</dbReference>
<feature type="chain" id="PRO_5042136514" description="TIR domain-containing protein" evidence="10">
    <location>
        <begin position="27"/>
        <end position="1258"/>
    </location>
</feature>
<dbReference type="GO" id="GO:0007155">
    <property type="term" value="P:cell adhesion"/>
    <property type="evidence" value="ECO:0007669"/>
    <property type="project" value="UniProtKB-KW"/>
</dbReference>
<dbReference type="GO" id="GO:0007399">
    <property type="term" value="P:nervous system development"/>
    <property type="evidence" value="ECO:0007669"/>
    <property type="project" value="UniProtKB-ARBA"/>
</dbReference>
<dbReference type="SUPFAM" id="SSF52058">
    <property type="entry name" value="L domain-like"/>
    <property type="match status" value="2"/>
</dbReference>
<dbReference type="Proteomes" id="UP001195483">
    <property type="component" value="Unassembled WGS sequence"/>
</dbReference>
<dbReference type="InterPro" id="IPR000157">
    <property type="entry name" value="TIR_dom"/>
</dbReference>
<dbReference type="EMBL" id="JAEAOA010000589">
    <property type="protein sequence ID" value="KAK3600096.1"/>
    <property type="molecule type" value="Genomic_DNA"/>
</dbReference>
<dbReference type="InterPro" id="IPR035897">
    <property type="entry name" value="Toll_tir_struct_dom_sf"/>
</dbReference>
<dbReference type="SMART" id="SM00369">
    <property type="entry name" value="LRR_TYP"/>
    <property type="match status" value="18"/>
</dbReference>